<evidence type="ECO:0000256" key="1">
    <source>
        <dbReference type="SAM" id="MobiDB-lite"/>
    </source>
</evidence>
<keyword evidence="4" id="KW-1185">Reference proteome</keyword>
<dbReference type="GO" id="GO:0016301">
    <property type="term" value="F:kinase activity"/>
    <property type="evidence" value="ECO:0007669"/>
    <property type="project" value="UniProtKB-KW"/>
</dbReference>
<sequence>MLTEVTATRYVTPLREGGSLPGIVEADNFGTYVMKFTGAGQGRKTLVAEVICGELGRRLGLRVPELVTIQLDPVIGLAEPDQEVQELLKASGGLNLGMDYLPGSIGFDPLAYQVDPAEAGKIVWFDALINNVDRSWRNPNMLVWHGDVWLIDHGATMIWHHNWPGAQTSAAKPYNASDHVLAPFGPDIAAAAAELAPLVTEQLLAEVTAEVPDEWLVDEPGFDTTDALRRAYAAPLLARAATIHERISLDAPTKTKPSQAPGWLTEHLAPWPHPTKKDRAEKAAAEQAGSDLAGTTRSSKDGGR</sequence>
<keyword evidence="3" id="KW-0808">Transferase</keyword>
<reference evidence="3 4" key="1">
    <citation type="submission" date="2024-06" db="EMBL/GenBank/DDBJ databases">
        <title>The Natural Products Discovery Center: Release of the First 8490 Sequenced Strains for Exploring Actinobacteria Biosynthetic Diversity.</title>
        <authorList>
            <person name="Kalkreuter E."/>
            <person name="Kautsar S.A."/>
            <person name="Yang D."/>
            <person name="Bader C.D."/>
            <person name="Teijaro C.N."/>
            <person name="Fluegel L."/>
            <person name="Davis C.M."/>
            <person name="Simpson J.R."/>
            <person name="Lauterbach L."/>
            <person name="Steele A.D."/>
            <person name="Gui C."/>
            <person name="Meng S."/>
            <person name="Li G."/>
            <person name="Viehrig K."/>
            <person name="Ye F."/>
            <person name="Su P."/>
            <person name="Kiefer A.F."/>
            <person name="Nichols A."/>
            <person name="Cepeda A.J."/>
            <person name="Yan W."/>
            <person name="Fan B."/>
            <person name="Jiang Y."/>
            <person name="Adhikari A."/>
            <person name="Zheng C.-J."/>
            <person name="Schuster L."/>
            <person name="Cowan T.M."/>
            <person name="Smanski M.J."/>
            <person name="Chevrette M.G."/>
            <person name="De Carvalho L.P.S."/>
            <person name="Shen B."/>
        </authorList>
    </citation>
    <scope>NUCLEOTIDE SEQUENCE [LARGE SCALE GENOMIC DNA]</scope>
    <source>
        <strain evidence="3 4">NPDC005137</strain>
    </source>
</reference>
<dbReference type="Pfam" id="PF20613">
    <property type="entry name" value="HipA_2"/>
    <property type="match status" value="1"/>
</dbReference>
<organism evidence="3 4">
    <name type="scientific">Streptomyces sp. 900116325</name>
    <dbReference type="NCBI Taxonomy" id="3154295"/>
    <lineage>
        <taxon>Bacteria</taxon>
        <taxon>Bacillati</taxon>
        <taxon>Actinomycetota</taxon>
        <taxon>Actinomycetes</taxon>
        <taxon>Kitasatosporales</taxon>
        <taxon>Streptomycetaceae</taxon>
        <taxon>Streptomyces</taxon>
    </lineage>
</organism>
<proteinExistence type="predicted"/>
<dbReference type="EMBL" id="JBEXIP010000023">
    <property type="protein sequence ID" value="MET8436111.1"/>
    <property type="molecule type" value="Genomic_DNA"/>
</dbReference>
<accession>A0ABV2UF60</accession>
<dbReference type="InterPro" id="IPR046748">
    <property type="entry name" value="HipA_2"/>
</dbReference>
<name>A0ABV2UF60_9ACTN</name>
<feature type="region of interest" description="Disordered" evidence="1">
    <location>
        <begin position="248"/>
        <end position="304"/>
    </location>
</feature>
<comment type="caution">
    <text evidence="3">The sequence shown here is derived from an EMBL/GenBank/DDBJ whole genome shotgun (WGS) entry which is preliminary data.</text>
</comment>
<feature type="domain" description="HipA-like kinase" evidence="2">
    <location>
        <begin position="14"/>
        <end position="239"/>
    </location>
</feature>
<dbReference type="RefSeq" id="WP_356499510.1">
    <property type="nucleotide sequence ID" value="NZ_JBEXIP010000023.1"/>
</dbReference>
<evidence type="ECO:0000313" key="3">
    <source>
        <dbReference type="EMBL" id="MET8436111.1"/>
    </source>
</evidence>
<evidence type="ECO:0000259" key="2">
    <source>
        <dbReference type="Pfam" id="PF20613"/>
    </source>
</evidence>
<dbReference type="Proteomes" id="UP001550044">
    <property type="component" value="Unassembled WGS sequence"/>
</dbReference>
<protein>
    <submittedName>
        <fullName evidence="3">HipA family kinase</fullName>
    </submittedName>
</protein>
<gene>
    <name evidence="3" type="ORF">ABZV61_25700</name>
</gene>
<keyword evidence="3" id="KW-0418">Kinase</keyword>
<evidence type="ECO:0000313" key="4">
    <source>
        <dbReference type="Proteomes" id="UP001550044"/>
    </source>
</evidence>
<feature type="compositionally biased region" description="Basic and acidic residues" evidence="1">
    <location>
        <begin position="275"/>
        <end position="284"/>
    </location>
</feature>